<evidence type="ECO:0000313" key="3">
    <source>
        <dbReference type="EMBL" id="GAB1321079.1"/>
    </source>
</evidence>
<feature type="transmembrane region" description="Helical" evidence="2">
    <location>
        <begin position="6"/>
        <end position="28"/>
    </location>
</feature>
<dbReference type="GeneID" id="98182031"/>
<dbReference type="RefSeq" id="XP_070922809.1">
    <property type="nucleotide sequence ID" value="XM_071066708.1"/>
</dbReference>
<keyword evidence="2" id="KW-0472">Membrane</keyword>
<dbReference type="EMBL" id="BAAFSV010000006">
    <property type="protein sequence ID" value="GAB1321079.1"/>
    <property type="molecule type" value="Genomic_DNA"/>
</dbReference>
<feature type="compositionally biased region" description="Gly residues" evidence="1">
    <location>
        <begin position="53"/>
        <end position="68"/>
    </location>
</feature>
<proteinExistence type="predicted"/>
<reference evidence="3 4" key="1">
    <citation type="submission" date="2024-09" db="EMBL/GenBank/DDBJ databases">
        <title>Itraconazole resistance in Madurella fahalii resulting from another homologue of gene encoding cytochrome P450 14-alpha sterol demethylase (CYP51).</title>
        <authorList>
            <person name="Yoshioka I."/>
            <person name="Fahal A.H."/>
            <person name="Kaneko S."/>
            <person name="Yaguchi T."/>
        </authorList>
    </citation>
    <scope>NUCLEOTIDE SEQUENCE [LARGE SCALE GENOMIC DNA]</scope>
    <source>
        <strain evidence="3 4">IFM 68171</strain>
    </source>
</reference>
<organism evidence="3 4">
    <name type="scientific">Madurella fahalii</name>
    <dbReference type="NCBI Taxonomy" id="1157608"/>
    <lineage>
        <taxon>Eukaryota</taxon>
        <taxon>Fungi</taxon>
        <taxon>Dikarya</taxon>
        <taxon>Ascomycota</taxon>
        <taxon>Pezizomycotina</taxon>
        <taxon>Sordariomycetes</taxon>
        <taxon>Sordariomycetidae</taxon>
        <taxon>Sordariales</taxon>
        <taxon>Sordariales incertae sedis</taxon>
        <taxon>Madurella</taxon>
    </lineage>
</organism>
<evidence type="ECO:0000313" key="4">
    <source>
        <dbReference type="Proteomes" id="UP001628179"/>
    </source>
</evidence>
<dbReference type="Proteomes" id="UP001628179">
    <property type="component" value="Unassembled WGS sequence"/>
</dbReference>
<evidence type="ECO:0000256" key="1">
    <source>
        <dbReference type="SAM" id="MobiDB-lite"/>
    </source>
</evidence>
<protein>
    <submittedName>
        <fullName evidence="3">Uncharacterized protein</fullName>
    </submittedName>
</protein>
<accession>A0ABQ0GTL3</accession>
<comment type="caution">
    <text evidence="3">The sequence shown here is derived from an EMBL/GenBank/DDBJ whole genome shotgun (WGS) entry which is preliminary data.</text>
</comment>
<name>A0ABQ0GTL3_9PEZI</name>
<dbReference type="Gene3D" id="1.20.5.510">
    <property type="entry name" value="Single helix bin"/>
    <property type="match status" value="1"/>
</dbReference>
<keyword evidence="2" id="KW-0812">Transmembrane</keyword>
<feature type="compositionally biased region" description="Basic residues" evidence="1">
    <location>
        <begin position="38"/>
        <end position="51"/>
    </location>
</feature>
<sequence length="78" mass="8031">MQEQNITIGVIVGVVLAVFLAGVGYFLYRYGKSIRIRRRGRQNGARRHSKGSRGSGGSGVSGFSGLSGGSATVSAAGE</sequence>
<evidence type="ECO:0000256" key="2">
    <source>
        <dbReference type="SAM" id="Phobius"/>
    </source>
</evidence>
<feature type="region of interest" description="Disordered" evidence="1">
    <location>
        <begin position="38"/>
        <end position="78"/>
    </location>
</feature>
<keyword evidence="2" id="KW-1133">Transmembrane helix</keyword>
<keyword evidence="4" id="KW-1185">Reference proteome</keyword>
<gene>
    <name evidence="3" type="ORF">MFIFM68171_11289</name>
</gene>